<dbReference type="PROSITE" id="PS50097">
    <property type="entry name" value="BTB"/>
    <property type="match status" value="2"/>
</dbReference>
<sequence length="805" mass="91073">MQNGNTTFAYFNSEDNQGENENQCNTPCSTKSIPNGDPGTSPCCAHCRNSDVNYNKRMGQEEIVNVNVGGVVYTTSRSTLLRYPDSMLGAMFSGTMPTTRDNKGNYFIDRDGVLFRYVLNFLRSGDLSLPENFIEFSQLLKEADFFQIKPLLDCLHEMTKQEEPPPPPKEPSSGGFYLEIKESAAHSIQIIGPQGPNESTVQELLPKELIKHNTEKSKWGAKGTSGQSTRLMYGSMLLQAGWKFVCLFIRSDNTIIEKWFLAQSLATAQQTQGTNTGPDILYRLQHLSDELSFHWPQGVQGLIVLCIDPWFGAGFINGIIQFVQLDQESYSQGECKHRYITSSSCLHSLAYMQSYRNSSFKVYVPTTMSGYEIVNLNVGGVIYTTTIATLTKYPESMLGAMFSGNMPTAHDDRGNYFIDRDGSMFRHILNFLRSGQLDLPEDFKEHKQLQREADFYQIQPLLDILRNRQTNQGGGYFLEIKENSQTNRVTLLGPKGPSSGDRPDILPTGLRKHNNESRWGFTPTMRLLYGAILQKSGWTLVCVHRDKYSICEKWYLPMRMSEDLVHLNIGGVHFTTTKSTLTRYADSMLGAMFSGAMATTVDEKGHYFIDRDGDIFRYILNFLRSSRLSLPEGFKDLDLLAAEADFYQIQPMIQAVNDYKKKHQQATCTAGCYLEVVEIRTGSTATMPTNNARVKTIISGRKDLIMSLPLTTTEGQFEKLQNCQASDFIELELNGSNIRLKLAEHLQNSGWTLTNANMSSSSGYDTKSIVSSLMIEHSYRDRWFFPQEENMEDMMDQFSQNDMQQ</sequence>
<dbReference type="SUPFAM" id="SSF54695">
    <property type="entry name" value="POZ domain"/>
    <property type="match status" value="3"/>
</dbReference>
<dbReference type="AlphaFoldDB" id="A0A2R2MN10"/>
<dbReference type="OrthoDB" id="2414723at2759"/>
<gene>
    <name evidence="3" type="primary">LOC106171442</name>
</gene>
<dbReference type="InParanoid" id="A0A2R2MN10"/>
<name>A0A2R2MN10_LINAN</name>
<dbReference type="PANTHER" id="PTHR14499:SF144">
    <property type="entry name" value="POTASSIUM CHANNEL TETRAMERISATION-TYPE BTB DOMAIN-CONTAINING PROTEIN"/>
    <property type="match status" value="1"/>
</dbReference>
<feature type="domain" description="BTB" evidence="1">
    <location>
        <begin position="372"/>
        <end position="441"/>
    </location>
</feature>
<evidence type="ECO:0000313" key="3">
    <source>
        <dbReference type="RefSeq" id="XP_023931584.1"/>
    </source>
</evidence>
<dbReference type="RefSeq" id="XP_023931584.1">
    <property type="nucleotide sequence ID" value="XM_024075816.1"/>
</dbReference>
<proteinExistence type="predicted"/>
<dbReference type="KEGG" id="lak:106171442"/>
<protein>
    <submittedName>
        <fullName evidence="3">Uncharacterized protein LOC106171442</fullName>
    </submittedName>
</protein>
<feature type="domain" description="BTB" evidence="1">
    <location>
        <begin position="563"/>
        <end position="632"/>
    </location>
</feature>
<dbReference type="Gene3D" id="3.30.710.10">
    <property type="entry name" value="Potassium Channel Kv1.1, Chain A"/>
    <property type="match status" value="3"/>
</dbReference>
<dbReference type="STRING" id="7574.A0A2R2MN10"/>
<dbReference type="InterPro" id="IPR003131">
    <property type="entry name" value="T1-type_BTB"/>
</dbReference>
<dbReference type="SMART" id="SM00225">
    <property type="entry name" value="BTB"/>
    <property type="match status" value="3"/>
</dbReference>
<evidence type="ECO:0000259" key="1">
    <source>
        <dbReference type="PROSITE" id="PS50097"/>
    </source>
</evidence>
<dbReference type="PANTHER" id="PTHR14499">
    <property type="entry name" value="POTASSIUM CHANNEL TETRAMERIZATION DOMAIN-CONTAINING"/>
    <property type="match status" value="1"/>
</dbReference>
<dbReference type="GO" id="GO:0051260">
    <property type="term" value="P:protein homooligomerization"/>
    <property type="evidence" value="ECO:0007669"/>
    <property type="project" value="InterPro"/>
</dbReference>
<dbReference type="Pfam" id="PF02214">
    <property type="entry name" value="BTB_2"/>
    <property type="match status" value="3"/>
</dbReference>
<organism evidence="2 3">
    <name type="scientific">Lingula anatina</name>
    <name type="common">Brachiopod</name>
    <name type="synonym">Lingula unguis</name>
    <dbReference type="NCBI Taxonomy" id="7574"/>
    <lineage>
        <taxon>Eukaryota</taxon>
        <taxon>Metazoa</taxon>
        <taxon>Spiralia</taxon>
        <taxon>Lophotrochozoa</taxon>
        <taxon>Brachiopoda</taxon>
        <taxon>Linguliformea</taxon>
        <taxon>Lingulata</taxon>
        <taxon>Lingulida</taxon>
        <taxon>Linguloidea</taxon>
        <taxon>Lingulidae</taxon>
        <taxon>Lingula</taxon>
    </lineage>
</organism>
<keyword evidence="2" id="KW-1185">Reference proteome</keyword>
<accession>A0A2R2MN10</accession>
<dbReference type="GeneID" id="106171442"/>
<reference evidence="3" key="1">
    <citation type="submission" date="2025-08" db="UniProtKB">
        <authorList>
            <consortium name="RefSeq"/>
        </authorList>
    </citation>
    <scope>IDENTIFICATION</scope>
    <source>
        <tissue evidence="3">Gonads</tissue>
    </source>
</reference>
<dbReference type="InterPro" id="IPR000210">
    <property type="entry name" value="BTB/POZ_dom"/>
</dbReference>
<evidence type="ECO:0000313" key="2">
    <source>
        <dbReference type="Proteomes" id="UP000085678"/>
    </source>
</evidence>
<dbReference type="InterPro" id="IPR011333">
    <property type="entry name" value="SKP1/BTB/POZ_sf"/>
</dbReference>
<dbReference type="CDD" id="cd18365">
    <property type="entry name" value="BTB_POZ_KCTD6_like"/>
    <property type="match status" value="3"/>
</dbReference>
<dbReference type="Proteomes" id="UP000085678">
    <property type="component" value="Unplaced"/>
</dbReference>